<dbReference type="InterPro" id="IPR050260">
    <property type="entry name" value="FAD-bd_OxRdtase"/>
</dbReference>
<reference evidence="8 9" key="1">
    <citation type="journal article" date="2012" name="J. Bacteriol.">
        <title>Complete genome sequence of a thermophilic methanogen, Methanocella conradii HZ254, isolated from Chinese rice field soil.</title>
        <authorList>
            <person name="Lu Z."/>
            <person name="Lu Y."/>
        </authorList>
    </citation>
    <scope>NUCLEOTIDE SEQUENCE [LARGE SCALE GENOMIC DNA]</scope>
    <source>
        <strain evidence="9">DSM 24694 / JCM 17849 / CGMCC 1.5162 / HZ254</strain>
    </source>
</reference>
<dbReference type="OrthoDB" id="27922at2157"/>
<evidence type="ECO:0000256" key="5">
    <source>
        <dbReference type="SAM" id="Phobius"/>
    </source>
</evidence>
<dbReference type="Pfam" id="PF07992">
    <property type="entry name" value="Pyr_redox_2"/>
    <property type="match status" value="1"/>
</dbReference>
<dbReference type="KEGG" id="mez:Mtc_0825"/>
<keyword evidence="5" id="KW-1133">Transmembrane helix</keyword>
<dbReference type="Gene3D" id="3.50.50.60">
    <property type="entry name" value="FAD/NAD(P)-binding domain"/>
    <property type="match status" value="2"/>
</dbReference>
<dbReference type="PRINTS" id="PR00411">
    <property type="entry name" value="PNDRDTASEI"/>
</dbReference>
<dbReference type="PANTHER" id="PTHR43429:SF3">
    <property type="entry name" value="NITRITE REDUCTASE [NAD(P)H]"/>
    <property type="match status" value="1"/>
</dbReference>
<proteinExistence type="inferred from homology"/>
<dbReference type="EMBL" id="CP003243">
    <property type="protein sequence ID" value="AFC99586.1"/>
    <property type="molecule type" value="Genomic_DNA"/>
</dbReference>
<keyword evidence="5" id="KW-0812">Transmembrane</keyword>
<evidence type="ECO:0000259" key="6">
    <source>
        <dbReference type="Pfam" id="PF02852"/>
    </source>
</evidence>
<keyword evidence="5" id="KW-0472">Membrane</keyword>
<dbReference type="InterPro" id="IPR023753">
    <property type="entry name" value="FAD/NAD-binding_dom"/>
</dbReference>
<gene>
    <name evidence="8" type="primary">ndh</name>
    <name evidence="8" type="ordered locus">Mtc_0825</name>
</gene>
<keyword evidence="9" id="KW-1185">Reference proteome</keyword>
<dbReference type="InterPro" id="IPR004099">
    <property type="entry name" value="Pyr_nucl-diS_OxRdtase_dimer"/>
</dbReference>
<dbReference type="SUPFAM" id="SSF51905">
    <property type="entry name" value="FAD/NAD(P)-binding domain"/>
    <property type="match status" value="2"/>
</dbReference>
<dbReference type="Pfam" id="PF02852">
    <property type="entry name" value="Pyr_redox_dim"/>
    <property type="match status" value="1"/>
</dbReference>
<evidence type="ECO:0000313" key="8">
    <source>
        <dbReference type="EMBL" id="AFC99586.1"/>
    </source>
</evidence>
<keyword evidence="3" id="KW-0285">Flavoprotein</keyword>
<keyword evidence="4" id="KW-0274">FAD</keyword>
<feature type="transmembrane region" description="Helical" evidence="5">
    <location>
        <begin position="6"/>
        <end position="22"/>
    </location>
</feature>
<dbReference type="EC" id="1.6.99.3" evidence="8"/>
<dbReference type="PRINTS" id="PR00368">
    <property type="entry name" value="FADPNR"/>
</dbReference>
<dbReference type="Proteomes" id="UP000005233">
    <property type="component" value="Chromosome"/>
</dbReference>
<dbReference type="PANTHER" id="PTHR43429">
    <property type="entry name" value="PYRIDINE NUCLEOTIDE-DISULFIDE OXIDOREDUCTASE DOMAIN-CONTAINING"/>
    <property type="match status" value="1"/>
</dbReference>
<dbReference type="eggNOG" id="arCOG01069">
    <property type="taxonomic scope" value="Archaea"/>
</dbReference>
<evidence type="ECO:0000256" key="2">
    <source>
        <dbReference type="ARBA" id="ARBA00009130"/>
    </source>
</evidence>
<accession>H8IAB2</accession>
<evidence type="ECO:0000256" key="4">
    <source>
        <dbReference type="ARBA" id="ARBA00022827"/>
    </source>
</evidence>
<dbReference type="GO" id="GO:0016491">
    <property type="term" value="F:oxidoreductase activity"/>
    <property type="evidence" value="ECO:0007669"/>
    <property type="project" value="UniProtKB-KW"/>
</dbReference>
<sequence length="450" mass="47566">MRPDIVFIGAGGAGLTAAFIIARKRPETRITLFSRDPVVAYSQCGMPFVLDNKIESFDRLILYTPEVFKDLGLDVRTGVAVTGVDLDARAVTLEGGETVEYGKLVFSTGSIPFIPSVPGVGLRGVHRLLTLEDGRSLARAVEGAKSAVIIGGGPIGLETAPAFLDRGIEVTIVERMPHLMPSALDPDMAVFLEDYLKEMGATIITGKGVESINGAGKVESVTVGGETIKADLVLMAAGVRPNVELAKKAGIDIGPAGGIDVDERFRVKKNGRALDDVYAAGDCIEEVNAITGRKVVCAIGTVANRQARFLAEQLMGNDVPYGPVLCPAIAVVGDLHVGSVGLTTMACEAAGIKPVSFKARSNTRARYYPGGSQLNIKLIADGERIVGAQLMGKEGVHGRVNQLTLAIHKKMTPSELADVETCYAPPVSPMIDPITYAAEMLALRCKKGKR</sequence>
<evidence type="ECO:0000256" key="1">
    <source>
        <dbReference type="ARBA" id="ARBA00001974"/>
    </source>
</evidence>
<protein>
    <submittedName>
        <fullName evidence="8">NADH dehydrogenase</fullName>
        <ecNumber evidence="8">1.6.99.3</ecNumber>
    </submittedName>
</protein>
<comment type="similarity">
    <text evidence="2">Belongs to the class-III pyridine nucleotide-disulfide oxidoreductase family.</text>
</comment>
<name>H8IAB2_METCZ</name>
<dbReference type="InterPro" id="IPR016156">
    <property type="entry name" value="FAD/NAD-linked_Rdtase_dimer_sf"/>
</dbReference>
<organism evidence="8 9">
    <name type="scientific">Methanocella conradii (strain DSM 24694 / JCM 17849 / CGMCC 1.5162 / HZ254)</name>
    <dbReference type="NCBI Taxonomy" id="1041930"/>
    <lineage>
        <taxon>Archaea</taxon>
        <taxon>Methanobacteriati</taxon>
        <taxon>Methanobacteriota</taxon>
        <taxon>Stenosarchaea group</taxon>
        <taxon>Methanomicrobia</taxon>
        <taxon>Methanocellales</taxon>
        <taxon>Methanocellaceae</taxon>
        <taxon>Methanocella</taxon>
    </lineage>
</organism>
<evidence type="ECO:0000256" key="3">
    <source>
        <dbReference type="ARBA" id="ARBA00022630"/>
    </source>
</evidence>
<evidence type="ECO:0000313" key="9">
    <source>
        <dbReference type="Proteomes" id="UP000005233"/>
    </source>
</evidence>
<keyword evidence="8" id="KW-0560">Oxidoreductase</keyword>
<dbReference type="AlphaFoldDB" id="H8IAB2"/>
<dbReference type="HOGENOM" id="CLU_003291_1_3_2"/>
<dbReference type="RefSeq" id="WP_014405425.1">
    <property type="nucleotide sequence ID" value="NC_017034.1"/>
</dbReference>
<dbReference type="STRING" id="1041930.Mtc_0825"/>
<dbReference type="GeneID" id="11970721"/>
<feature type="domain" description="Pyridine nucleotide-disulphide oxidoreductase dimerisation" evidence="6">
    <location>
        <begin position="330"/>
        <end position="430"/>
    </location>
</feature>
<comment type="cofactor">
    <cofactor evidence="1">
        <name>FAD</name>
        <dbReference type="ChEBI" id="CHEBI:57692"/>
    </cofactor>
</comment>
<evidence type="ECO:0000259" key="7">
    <source>
        <dbReference type="Pfam" id="PF07992"/>
    </source>
</evidence>
<dbReference type="SUPFAM" id="SSF55424">
    <property type="entry name" value="FAD/NAD-linked reductases, dimerisation (C-terminal) domain"/>
    <property type="match status" value="1"/>
</dbReference>
<dbReference type="InterPro" id="IPR036188">
    <property type="entry name" value="FAD/NAD-bd_sf"/>
</dbReference>
<feature type="domain" description="FAD/NAD(P)-binding" evidence="7">
    <location>
        <begin position="4"/>
        <end position="287"/>
    </location>
</feature>